<feature type="transmembrane region" description="Helical" evidence="1">
    <location>
        <begin position="6"/>
        <end position="24"/>
    </location>
</feature>
<keyword evidence="1" id="KW-0812">Transmembrane</keyword>
<reference evidence="2" key="1">
    <citation type="submission" date="2018-01" db="EMBL/GenBank/DDBJ databases">
        <title>An insight into the sialome of Amazonian anophelines.</title>
        <authorList>
            <person name="Ribeiro J.M."/>
            <person name="Scarpassa V."/>
            <person name="Calvo E."/>
        </authorList>
    </citation>
    <scope>NUCLEOTIDE SEQUENCE</scope>
</reference>
<evidence type="ECO:0000313" key="2">
    <source>
        <dbReference type="EMBL" id="MBW80406.1"/>
    </source>
</evidence>
<organism evidence="2">
    <name type="scientific">Anopheles darlingi</name>
    <name type="common">Mosquito</name>
    <dbReference type="NCBI Taxonomy" id="43151"/>
    <lineage>
        <taxon>Eukaryota</taxon>
        <taxon>Metazoa</taxon>
        <taxon>Ecdysozoa</taxon>
        <taxon>Arthropoda</taxon>
        <taxon>Hexapoda</taxon>
        <taxon>Insecta</taxon>
        <taxon>Pterygota</taxon>
        <taxon>Neoptera</taxon>
        <taxon>Endopterygota</taxon>
        <taxon>Diptera</taxon>
        <taxon>Nematocera</taxon>
        <taxon>Culicoidea</taxon>
        <taxon>Culicidae</taxon>
        <taxon>Anophelinae</taxon>
        <taxon>Anopheles</taxon>
    </lineage>
</organism>
<protein>
    <submittedName>
        <fullName evidence="2">Uncharacterized protein</fullName>
    </submittedName>
</protein>
<keyword evidence="1" id="KW-1133">Transmembrane helix</keyword>
<evidence type="ECO:0000256" key="1">
    <source>
        <dbReference type="SAM" id="Phobius"/>
    </source>
</evidence>
<dbReference type="EMBL" id="GGFL01016228">
    <property type="protein sequence ID" value="MBW80406.1"/>
    <property type="molecule type" value="Transcribed_RNA"/>
</dbReference>
<keyword evidence="1" id="KW-0472">Membrane</keyword>
<sequence length="75" mass="8451">MRFIDYFFLTLSTTTIIIIMLLLVTPFNTAVSQQHQSFNAMHAMPQQQQCVCCGTVAPCVYSSLFSILNAQIIVF</sequence>
<accession>A0A2M4DS70</accession>
<dbReference type="AlphaFoldDB" id="A0A2M4DS70"/>
<proteinExistence type="predicted"/>
<name>A0A2M4DS70_ANODA</name>